<dbReference type="Gene3D" id="1.50.10.20">
    <property type="match status" value="1"/>
</dbReference>
<keyword evidence="4 6" id="KW-0472">Membrane</keyword>
<evidence type="ECO:0000256" key="2">
    <source>
        <dbReference type="ARBA" id="ARBA00022692"/>
    </source>
</evidence>
<evidence type="ECO:0000313" key="7">
    <source>
        <dbReference type="EMBL" id="KAK7688647.1"/>
    </source>
</evidence>
<comment type="subcellular location">
    <subcellularLocation>
        <location evidence="1">Membrane</location>
        <topology evidence="1">Single-pass membrane protein</topology>
    </subcellularLocation>
</comment>
<dbReference type="GO" id="GO:0071944">
    <property type="term" value="C:cell periphery"/>
    <property type="evidence" value="ECO:0007669"/>
    <property type="project" value="UniProtKB-ARBA"/>
</dbReference>
<dbReference type="Proteomes" id="UP001385951">
    <property type="component" value="Unassembled WGS sequence"/>
</dbReference>
<sequence>MTYNTGLYLEGLSVFANKTSNSTLVQTADQLALSSIKSASWSDSNGILTDTLAPVDVSDNSHFNTAYKGMLVRALYEHWSRSPPNSDIANLIKAYLMLQYNAVLNNARYPGTDYYVQSWTGPPVPSMLPWGQLAAADVLNAAIGLAADPSPIPIPSSSAPGPLNTSPSPLNSRSHSLGPIIGGVVGGVLLVVLISVVILVIRYRRRREIRYKQQIQEESDYISQSVNPFPPPLPIIDYYNSSKVRDEVQESSAPASQADPMNPIQTPMSQRELLQSADASNHPDNIEDLVDRLNRAVANLPPPSVDGSATTAPPRYDPFV</sequence>
<reference evidence="7 8" key="1">
    <citation type="submission" date="2022-09" db="EMBL/GenBank/DDBJ databases">
        <authorList>
            <person name="Palmer J.M."/>
        </authorList>
    </citation>
    <scope>NUCLEOTIDE SEQUENCE [LARGE SCALE GENOMIC DNA]</scope>
    <source>
        <strain evidence="7 8">DSM 7382</strain>
    </source>
</reference>
<dbReference type="InterPro" id="IPR051694">
    <property type="entry name" value="Immunoregulatory_rcpt-like"/>
</dbReference>
<feature type="region of interest" description="Disordered" evidence="5">
    <location>
        <begin position="246"/>
        <end position="265"/>
    </location>
</feature>
<accession>A0AAW0GFC3</accession>
<gene>
    <name evidence="7" type="ORF">QCA50_008185</name>
</gene>
<keyword evidence="8" id="KW-1185">Reference proteome</keyword>
<feature type="transmembrane region" description="Helical" evidence="6">
    <location>
        <begin position="177"/>
        <end position="201"/>
    </location>
</feature>
<keyword evidence="3 6" id="KW-1133">Transmembrane helix</keyword>
<evidence type="ECO:0000256" key="1">
    <source>
        <dbReference type="ARBA" id="ARBA00004167"/>
    </source>
</evidence>
<evidence type="ECO:0000256" key="3">
    <source>
        <dbReference type="ARBA" id="ARBA00022989"/>
    </source>
</evidence>
<feature type="region of interest" description="Disordered" evidence="5">
    <location>
        <begin position="292"/>
        <end position="320"/>
    </location>
</feature>
<evidence type="ECO:0000313" key="8">
    <source>
        <dbReference type="Proteomes" id="UP001385951"/>
    </source>
</evidence>
<evidence type="ECO:0000256" key="4">
    <source>
        <dbReference type="ARBA" id="ARBA00023136"/>
    </source>
</evidence>
<evidence type="ECO:0000256" key="6">
    <source>
        <dbReference type="SAM" id="Phobius"/>
    </source>
</evidence>
<dbReference type="Gene3D" id="1.20.5.100">
    <property type="entry name" value="Cytochrome c1, transmembrane anchor, C-terminal"/>
    <property type="match status" value="1"/>
</dbReference>
<keyword evidence="2 6" id="KW-0812">Transmembrane</keyword>
<protein>
    <submittedName>
        <fullName evidence="7">Uncharacterized protein</fullName>
    </submittedName>
</protein>
<comment type="caution">
    <text evidence="7">The sequence shown here is derived from an EMBL/GenBank/DDBJ whole genome shotgun (WGS) entry which is preliminary data.</text>
</comment>
<organism evidence="7 8">
    <name type="scientific">Cerrena zonata</name>
    <dbReference type="NCBI Taxonomy" id="2478898"/>
    <lineage>
        <taxon>Eukaryota</taxon>
        <taxon>Fungi</taxon>
        <taxon>Dikarya</taxon>
        <taxon>Basidiomycota</taxon>
        <taxon>Agaricomycotina</taxon>
        <taxon>Agaricomycetes</taxon>
        <taxon>Polyporales</taxon>
        <taxon>Cerrenaceae</taxon>
        <taxon>Cerrena</taxon>
    </lineage>
</organism>
<proteinExistence type="predicted"/>
<name>A0AAW0GFC3_9APHY</name>
<dbReference type="PANTHER" id="PTHR15549:SF26">
    <property type="entry name" value="AXIAL BUDDING PATTERN PROTEIN 2-RELATED"/>
    <property type="match status" value="1"/>
</dbReference>
<dbReference type="GO" id="GO:0016020">
    <property type="term" value="C:membrane"/>
    <property type="evidence" value="ECO:0007669"/>
    <property type="project" value="UniProtKB-SubCell"/>
</dbReference>
<dbReference type="AlphaFoldDB" id="A0AAW0GFC3"/>
<evidence type="ECO:0000256" key="5">
    <source>
        <dbReference type="SAM" id="MobiDB-lite"/>
    </source>
</evidence>
<dbReference type="EMBL" id="JASBNA010000010">
    <property type="protein sequence ID" value="KAK7688647.1"/>
    <property type="molecule type" value="Genomic_DNA"/>
</dbReference>
<dbReference type="PANTHER" id="PTHR15549">
    <property type="entry name" value="PAIRED IMMUNOGLOBULIN-LIKE TYPE 2 RECEPTOR"/>
    <property type="match status" value="1"/>
</dbReference>